<dbReference type="InterPro" id="IPR006118">
    <property type="entry name" value="Recombinase_CS"/>
</dbReference>
<evidence type="ECO:0000313" key="9">
    <source>
        <dbReference type="Proteomes" id="UP000250174"/>
    </source>
</evidence>
<dbReference type="RefSeq" id="WP_113765564.1">
    <property type="nucleotide sequence ID" value="NZ_LVYK01000026.1"/>
</dbReference>
<organism evidence="8 9">
    <name type="scientific">Priestia endophytica</name>
    <dbReference type="NCBI Taxonomy" id="135735"/>
    <lineage>
        <taxon>Bacteria</taxon>
        <taxon>Bacillati</taxon>
        <taxon>Bacillota</taxon>
        <taxon>Bacilli</taxon>
        <taxon>Bacillales</taxon>
        <taxon>Bacillaceae</taxon>
        <taxon>Priestia</taxon>
    </lineage>
</organism>
<feature type="domain" description="Resolvase/invertase-type recombinase catalytic" evidence="7">
    <location>
        <begin position="1"/>
        <end position="134"/>
    </location>
</feature>
<dbReference type="SMART" id="SM00857">
    <property type="entry name" value="Resolvase"/>
    <property type="match status" value="1"/>
</dbReference>
<dbReference type="InterPro" id="IPR006119">
    <property type="entry name" value="Resolv_N"/>
</dbReference>
<dbReference type="PANTHER" id="PTHR30461:SF2">
    <property type="entry name" value="SERINE RECOMBINASE PINE-RELATED"/>
    <property type="match status" value="1"/>
</dbReference>
<dbReference type="SUPFAM" id="SSF53041">
    <property type="entry name" value="Resolvase-like"/>
    <property type="match status" value="1"/>
</dbReference>
<dbReference type="InterPro" id="IPR006120">
    <property type="entry name" value="Resolvase_HTH_dom"/>
</dbReference>
<dbReference type="PROSITE" id="PS51736">
    <property type="entry name" value="RECOMBINASES_3"/>
    <property type="match status" value="1"/>
</dbReference>
<comment type="similarity">
    <text evidence="1">Belongs to the site-specific recombinase resolvase family.</text>
</comment>
<gene>
    <name evidence="8" type="ORF">A3864_12600</name>
</gene>
<feature type="active site" description="O-(5'-phospho-DNA)-serine intermediate" evidence="5 6">
    <location>
        <position position="9"/>
    </location>
</feature>
<dbReference type="Proteomes" id="UP000250174">
    <property type="component" value="Unassembled WGS sequence"/>
</dbReference>
<dbReference type="Gene3D" id="1.10.10.60">
    <property type="entry name" value="Homeodomain-like"/>
    <property type="match status" value="1"/>
</dbReference>
<comment type="caution">
    <text evidence="8">The sequence shown here is derived from an EMBL/GenBank/DDBJ whole genome shotgun (WGS) entry which is preliminary data.</text>
</comment>
<dbReference type="GO" id="GO:0000150">
    <property type="term" value="F:DNA strand exchange activity"/>
    <property type="evidence" value="ECO:0007669"/>
    <property type="project" value="InterPro"/>
</dbReference>
<sequence>MIIGYARVSTIDQSLNLQIDALTEYGCNEIFQEKVCGSKDEREKLMNALRMLRSGDKFVVYKLDRLARSTKRLIEIADMLRESKVEFISIQDKIDTGTATGKAMFGMLSVIAKFERDIIRERTMAGLKAARARGRKGGRPKVDAKKLKQAIALYYSKRMSVREIQEATGISRATLYREVRKEADSLK</sequence>
<accession>A0AAX1Q9S2</accession>
<dbReference type="InterPro" id="IPR050639">
    <property type="entry name" value="SSR_resolvase"/>
</dbReference>
<keyword evidence="4" id="KW-0233">DNA recombination</keyword>
<dbReference type="EMBL" id="LVYK01000026">
    <property type="protein sequence ID" value="RAS76657.1"/>
    <property type="molecule type" value="Genomic_DNA"/>
</dbReference>
<name>A0AAX1Q9S2_9BACI</name>
<dbReference type="FunFam" id="3.40.50.1390:FF:000001">
    <property type="entry name" value="DNA recombinase"/>
    <property type="match status" value="1"/>
</dbReference>
<keyword evidence="3" id="KW-0238">DNA-binding</keyword>
<evidence type="ECO:0000256" key="1">
    <source>
        <dbReference type="ARBA" id="ARBA00009913"/>
    </source>
</evidence>
<dbReference type="GO" id="GO:0003677">
    <property type="term" value="F:DNA binding"/>
    <property type="evidence" value="ECO:0007669"/>
    <property type="project" value="UniProtKB-KW"/>
</dbReference>
<protein>
    <submittedName>
        <fullName evidence="8">Resolvase</fullName>
    </submittedName>
</protein>
<dbReference type="AlphaFoldDB" id="A0AAX1Q9S2"/>
<dbReference type="Pfam" id="PF00239">
    <property type="entry name" value="Resolvase"/>
    <property type="match status" value="1"/>
</dbReference>
<dbReference type="PROSITE" id="PS00397">
    <property type="entry name" value="RECOMBINASES_1"/>
    <property type="match status" value="1"/>
</dbReference>
<evidence type="ECO:0000256" key="6">
    <source>
        <dbReference type="PROSITE-ProRule" id="PRU10137"/>
    </source>
</evidence>
<dbReference type="Pfam" id="PF02796">
    <property type="entry name" value="HTH_7"/>
    <property type="match status" value="1"/>
</dbReference>
<keyword evidence="2" id="KW-0229">DNA integration</keyword>
<evidence type="ECO:0000256" key="2">
    <source>
        <dbReference type="ARBA" id="ARBA00022908"/>
    </source>
</evidence>
<evidence type="ECO:0000259" key="7">
    <source>
        <dbReference type="PROSITE" id="PS51736"/>
    </source>
</evidence>
<geneLocation type="plasmid" evidence="8">
    <name>pBEH1</name>
</geneLocation>
<dbReference type="PANTHER" id="PTHR30461">
    <property type="entry name" value="DNA-INVERTASE FROM LAMBDOID PROPHAGE"/>
    <property type="match status" value="1"/>
</dbReference>
<evidence type="ECO:0000313" key="8">
    <source>
        <dbReference type="EMBL" id="RAS76657.1"/>
    </source>
</evidence>
<reference evidence="8 9" key="1">
    <citation type="submission" date="2016-03" db="EMBL/GenBank/DDBJ databases">
        <title>Comparison of Bacillus endophyticus and B. anthracis characteristics using whole genome sequence analysis and microbiological techniques.</title>
        <authorList>
            <person name="Lekota K.E."/>
            <person name="Mafofo J."/>
            <person name="Rees J."/>
            <person name="Muchadeyi F.C."/>
            <person name="Madoroba E."/>
            <person name="Van Heerden H."/>
        </authorList>
    </citation>
    <scope>NUCLEOTIDE SEQUENCE [LARGE SCALE GENOMIC DNA]</scope>
    <source>
        <strain evidence="8 9">3631_10C</strain>
        <plasmid evidence="8">pBEH1</plasmid>
    </source>
</reference>
<evidence type="ECO:0000256" key="5">
    <source>
        <dbReference type="PIRSR" id="PIRSR606118-50"/>
    </source>
</evidence>
<keyword evidence="8" id="KW-0614">Plasmid</keyword>
<dbReference type="Gene3D" id="3.40.50.1390">
    <property type="entry name" value="Resolvase, N-terminal catalytic domain"/>
    <property type="match status" value="1"/>
</dbReference>
<dbReference type="CDD" id="cd03768">
    <property type="entry name" value="SR_ResInv"/>
    <property type="match status" value="1"/>
</dbReference>
<dbReference type="InterPro" id="IPR036162">
    <property type="entry name" value="Resolvase-like_N_sf"/>
</dbReference>
<evidence type="ECO:0000256" key="3">
    <source>
        <dbReference type="ARBA" id="ARBA00023125"/>
    </source>
</evidence>
<evidence type="ECO:0000256" key="4">
    <source>
        <dbReference type="ARBA" id="ARBA00023172"/>
    </source>
</evidence>
<dbReference type="PROSITE" id="PS00398">
    <property type="entry name" value="RECOMBINASES_2"/>
    <property type="match status" value="1"/>
</dbReference>
<dbReference type="GO" id="GO:0015074">
    <property type="term" value="P:DNA integration"/>
    <property type="evidence" value="ECO:0007669"/>
    <property type="project" value="UniProtKB-KW"/>
</dbReference>
<proteinExistence type="inferred from homology"/>